<keyword evidence="11" id="KW-1185">Reference proteome</keyword>
<evidence type="ECO:0000313" key="10">
    <source>
        <dbReference type="EMBL" id="QDY44381.1"/>
    </source>
</evidence>
<feature type="transmembrane region" description="Helical" evidence="9">
    <location>
        <begin position="58"/>
        <end position="79"/>
    </location>
</feature>
<dbReference type="PANTHER" id="PTHR30561">
    <property type="entry name" value="SMR FAMILY PROTON-DEPENDENT DRUG EFFLUX TRANSPORTER SUGE"/>
    <property type="match status" value="1"/>
</dbReference>
<dbReference type="FunFam" id="1.10.3730.20:FF:000001">
    <property type="entry name" value="Quaternary ammonium compound resistance transporter SugE"/>
    <property type="match status" value="1"/>
</dbReference>
<dbReference type="SUPFAM" id="SSF103481">
    <property type="entry name" value="Multidrug resistance efflux transporter EmrE"/>
    <property type="match status" value="1"/>
</dbReference>
<dbReference type="Proteomes" id="UP000319411">
    <property type="component" value="Plasmid unnamed2"/>
</dbReference>
<accession>A0A518XJL1</accession>
<keyword evidence="10" id="KW-0614">Plasmid</keyword>
<dbReference type="GO" id="GO:0015199">
    <property type="term" value="F:amino-acid betaine transmembrane transporter activity"/>
    <property type="evidence" value="ECO:0007669"/>
    <property type="project" value="TreeGrafter"/>
</dbReference>
<evidence type="ECO:0000256" key="3">
    <source>
        <dbReference type="ARBA" id="ARBA00022475"/>
    </source>
</evidence>
<evidence type="ECO:0000256" key="4">
    <source>
        <dbReference type="ARBA" id="ARBA00022692"/>
    </source>
</evidence>
<feature type="transmembrane region" description="Helical" evidence="9">
    <location>
        <begin position="33"/>
        <end position="51"/>
    </location>
</feature>
<keyword evidence="3" id="KW-1003">Cell membrane</keyword>
<evidence type="ECO:0000313" key="11">
    <source>
        <dbReference type="Proteomes" id="UP000319411"/>
    </source>
</evidence>
<dbReference type="AlphaFoldDB" id="A0A518XJL1"/>
<evidence type="ECO:0000256" key="1">
    <source>
        <dbReference type="ARBA" id="ARBA00004651"/>
    </source>
</evidence>
<dbReference type="GO" id="GO:0015297">
    <property type="term" value="F:antiporter activity"/>
    <property type="evidence" value="ECO:0007669"/>
    <property type="project" value="TreeGrafter"/>
</dbReference>
<dbReference type="InterPro" id="IPR037185">
    <property type="entry name" value="EmrE-like"/>
</dbReference>
<evidence type="ECO:0000256" key="6">
    <source>
        <dbReference type="ARBA" id="ARBA00023136"/>
    </source>
</evidence>
<protein>
    <submittedName>
        <fullName evidence="10">QacE family quaternary ammonium compound efflux SMR transporter</fullName>
    </submittedName>
</protein>
<keyword evidence="6 9" id="KW-0472">Membrane</keyword>
<dbReference type="Pfam" id="PF00893">
    <property type="entry name" value="Multi_Drug_Res"/>
    <property type="match status" value="1"/>
</dbReference>
<dbReference type="KEGG" id="pdis:D8B20_20910"/>
<reference evidence="10 11" key="1">
    <citation type="submission" date="2018-10" db="EMBL/GenBank/DDBJ databases">
        <title>Genome Sequencing of Pantoea dispersa DSM 32899.</title>
        <authorList>
            <person name="Nawrath M."/>
            <person name="Ottenheim C."/>
            <person name="Wilm A."/>
            <person name="Zimmermann W."/>
            <person name="Wu J.C."/>
        </authorList>
    </citation>
    <scope>NUCLEOTIDE SEQUENCE [LARGE SCALE GENOMIC DNA]</scope>
    <source>
        <strain evidence="10 11">DSM 32899</strain>
        <plasmid evidence="10 11">unnamed2</plasmid>
    </source>
</reference>
<evidence type="ECO:0000256" key="8">
    <source>
        <dbReference type="RuleBase" id="RU003942"/>
    </source>
</evidence>
<dbReference type="EMBL" id="CP032704">
    <property type="protein sequence ID" value="QDY44381.1"/>
    <property type="molecule type" value="Genomic_DNA"/>
</dbReference>
<evidence type="ECO:0000256" key="2">
    <source>
        <dbReference type="ARBA" id="ARBA00022448"/>
    </source>
</evidence>
<geneLocation type="plasmid" evidence="10 11">
    <name>unnamed2</name>
</geneLocation>
<dbReference type="GO" id="GO:0005886">
    <property type="term" value="C:plasma membrane"/>
    <property type="evidence" value="ECO:0007669"/>
    <property type="project" value="UniProtKB-SubCell"/>
</dbReference>
<sequence>MYGYIFLCLAIIAEVVATTSLKAVSGLTKPIPVALVILGYGTAIWLLSIVVQTIPVGVAYATWAGLGIVLVAIASYFVYGQKLDVFAVGGMAFILVGVIMMQALSDTVGR</sequence>
<dbReference type="GO" id="GO:0031460">
    <property type="term" value="P:glycine betaine transport"/>
    <property type="evidence" value="ECO:0007669"/>
    <property type="project" value="TreeGrafter"/>
</dbReference>
<evidence type="ECO:0000256" key="9">
    <source>
        <dbReference type="SAM" id="Phobius"/>
    </source>
</evidence>
<evidence type="ECO:0000256" key="5">
    <source>
        <dbReference type="ARBA" id="ARBA00022989"/>
    </source>
</evidence>
<dbReference type="GO" id="GO:0015220">
    <property type="term" value="F:choline transmembrane transporter activity"/>
    <property type="evidence" value="ECO:0007669"/>
    <property type="project" value="TreeGrafter"/>
</dbReference>
<name>A0A518XJL1_9GAMM</name>
<feature type="transmembrane region" description="Helical" evidence="9">
    <location>
        <begin position="85"/>
        <end position="104"/>
    </location>
</feature>
<comment type="subcellular location">
    <subcellularLocation>
        <location evidence="1 8">Cell membrane</location>
        <topology evidence="1 8">Multi-pass membrane protein</topology>
    </subcellularLocation>
</comment>
<keyword evidence="2" id="KW-0813">Transport</keyword>
<dbReference type="Gene3D" id="1.10.3730.20">
    <property type="match status" value="1"/>
</dbReference>
<proteinExistence type="inferred from homology"/>
<keyword evidence="4 8" id="KW-0812">Transmembrane</keyword>
<evidence type="ECO:0000256" key="7">
    <source>
        <dbReference type="ARBA" id="ARBA00038032"/>
    </source>
</evidence>
<comment type="similarity">
    <text evidence="7 8">Belongs to the drug/metabolite transporter (DMT) superfamily. Small multidrug resistance (SMR) (TC 2.A.7.1) family.</text>
</comment>
<dbReference type="GO" id="GO:1990961">
    <property type="term" value="P:xenobiotic detoxification by transmembrane export across the plasma membrane"/>
    <property type="evidence" value="ECO:0007669"/>
    <property type="project" value="UniProtKB-ARBA"/>
</dbReference>
<dbReference type="PANTHER" id="PTHR30561:SF1">
    <property type="entry name" value="MULTIDRUG TRANSPORTER EMRE"/>
    <property type="match status" value="1"/>
</dbReference>
<dbReference type="OrthoDB" id="9808638at2"/>
<dbReference type="RefSeq" id="WP_145891918.1">
    <property type="nucleotide sequence ID" value="NZ_CP032704.1"/>
</dbReference>
<dbReference type="InterPro" id="IPR045324">
    <property type="entry name" value="Small_multidrug_res"/>
</dbReference>
<keyword evidence="5 9" id="KW-1133">Transmembrane helix</keyword>
<dbReference type="InterPro" id="IPR000390">
    <property type="entry name" value="Small_drug/metabolite_transptr"/>
</dbReference>
<gene>
    <name evidence="10" type="ORF">D8B20_20910</name>
</gene>
<organism evidence="10 11">
    <name type="scientific">Candidatus Pantoea soli</name>
    <dbReference type="NCBI Taxonomy" id="3098669"/>
    <lineage>
        <taxon>Bacteria</taxon>
        <taxon>Pseudomonadati</taxon>
        <taxon>Pseudomonadota</taxon>
        <taxon>Gammaproteobacteria</taxon>
        <taxon>Enterobacterales</taxon>
        <taxon>Erwiniaceae</taxon>
        <taxon>Pantoea</taxon>
    </lineage>
</organism>